<keyword evidence="4 10" id="KW-0547">Nucleotide-binding</keyword>
<dbReference type="Pfam" id="PF08544">
    <property type="entry name" value="GHMP_kinases_C"/>
    <property type="match status" value="1"/>
</dbReference>
<evidence type="ECO:0000256" key="10">
    <source>
        <dbReference type="RuleBase" id="RU363087"/>
    </source>
</evidence>
<keyword evidence="8 10" id="KW-0443">Lipid metabolism</keyword>
<feature type="domain" description="GHMP kinase C-terminal" evidence="12">
    <location>
        <begin position="303"/>
        <end position="354"/>
    </location>
</feature>
<evidence type="ECO:0000256" key="3">
    <source>
        <dbReference type="ARBA" id="ARBA00022679"/>
    </source>
</evidence>
<dbReference type="GO" id="GO:0005829">
    <property type="term" value="C:cytosol"/>
    <property type="evidence" value="ECO:0007669"/>
    <property type="project" value="TreeGrafter"/>
</dbReference>
<dbReference type="SUPFAM" id="SSF54211">
    <property type="entry name" value="Ribosomal protein S5 domain 2-like"/>
    <property type="match status" value="1"/>
</dbReference>
<dbReference type="PANTHER" id="PTHR43290">
    <property type="entry name" value="MEVALONATE KINASE"/>
    <property type="match status" value="1"/>
</dbReference>
<dbReference type="InterPro" id="IPR006204">
    <property type="entry name" value="GHMP_kinase_N_dom"/>
</dbReference>
<feature type="domain" description="GHMP kinase N-terminal" evidence="11">
    <location>
        <begin position="151"/>
        <end position="223"/>
    </location>
</feature>
<dbReference type="GO" id="GO:0016126">
    <property type="term" value="P:sterol biosynthetic process"/>
    <property type="evidence" value="ECO:0007669"/>
    <property type="project" value="UniProtKB-KW"/>
</dbReference>
<evidence type="ECO:0000256" key="5">
    <source>
        <dbReference type="ARBA" id="ARBA00022777"/>
    </source>
</evidence>
<evidence type="ECO:0000259" key="11">
    <source>
        <dbReference type="Pfam" id="PF00288"/>
    </source>
</evidence>
<dbReference type="AlphaFoldDB" id="A0A5P9NYH5"/>
<dbReference type="Gene3D" id="3.30.230.10">
    <property type="match status" value="1"/>
</dbReference>
<keyword evidence="10" id="KW-1207">Sterol metabolism</keyword>
<name>A0A5P9NYH5_9ACAR</name>
<keyword evidence="10" id="KW-0752">Steroid biosynthesis</keyword>
<comment type="catalytic activity">
    <reaction evidence="10">
        <text>(R)-mevalonate + ATP = (R)-5-phosphomevalonate + ADP + H(+)</text>
        <dbReference type="Rhea" id="RHEA:17065"/>
        <dbReference type="ChEBI" id="CHEBI:15378"/>
        <dbReference type="ChEBI" id="CHEBI:30616"/>
        <dbReference type="ChEBI" id="CHEBI:36464"/>
        <dbReference type="ChEBI" id="CHEBI:58146"/>
        <dbReference type="ChEBI" id="CHEBI:456216"/>
        <dbReference type="EC" id="2.7.1.36"/>
    </reaction>
</comment>
<proteinExistence type="evidence at transcript level"/>
<comment type="pathway">
    <text evidence="9 10">Isoprenoid biosynthesis; isopentenyl diphosphate biosynthesis via mevalonate pathway; isopentenyl diphosphate from (R)-mevalonate: step 1/3.</text>
</comment>
<dbReference type="EMBL" id="MK733904">
    <property type="protein sequence ID" value="QFU80953.1"/>
    <property type="molecule type" value="mRNA"/>
</dbReference>
<dbReference type="InterPro" id="IPR036554">
    <property type="entry name" value="GHMP_kinase_C_sf"/>
</dbReference>
<keyword evidence="5 10" id="KW-0418">Kinase</keyword>
<evidence type="ECO:0000256" key="1">
    <source>
        <dbReference type="ARBA" id="ARBA00022490"/>
    </source>
</evidence>
<keyword evidence="10" id="KW-0753">Steroid metabolism</keyword>
<keyword evidence="3 10" id="KW-0808">Transferase</keyword>
<sequence>MVLTVTAPGKVILFGEHAVCFGKEAIATAIDRKTTVEIDCQSESDCVCLNLIDLVYHVKWPLQQLSKIKLESLIDSVEGDGDGDNQKIGYYNDEIGKLLHEIVLTGINCANNGDIKNDIASKNDVILSAIESCKSFLFLYLSMASSYLEAGKLIPMAVSLSSNITVGSGLGSSSAFSVSLSGALLKCFKGSQPDNELINKWAFQSERQFHGKPSGIDNNIAVAGGTLMFKDNSIFYANSMRLTKIVLVDTKVKRNTKTLVSKTISRRQMFPETINNVMDAIGDISRKAWKYLNGDDSFDFKTMVEMNQCLLNCLGAGHSAIDQVLAIAKKHGFQGKLTGAGGGGTVIIFVEDTPEKSEEDLLYDLNCGEFKAQTININCPGISFQ</sequence>
<evidence type="ECO:0000256" key="9">
    <source>
        <dbReference type="ARBA" id="ARBA00029438"/>
    </source>
</evidence>
<evidence type="ECO:0000256" key="4">
    <source>
        <dbReference type="ARBA" id="ARBA00022741"/>
    </source>
</evidence>
<keyword evidence="6 10" id="KW-0067">ATP-binding</keyword>
<dbReference type="PRINTS" id="PR00959">
    <property type="entry name" value="MEVGALKINASE"/>
</dbReference>
<keyword evidence="10" id="KW-0756">Sterol biosynthesis</keyword>
<dbReference type="EC" id="2.7.1.36" evidence="10"/>
<dbReference type="NCBIfam" id="TIGR00549">
    <property type="entry name" value="mevalon_kin"/>
    <property type="match status" value="1"/>
</dbReference>
<evidence type="ECO:0000256" key="8">
    <source>
        <dbReference type="ARBA" id="ARBA00023098"/>
    </source>
</evidence>
<evidence type="ECO:0000256" key="2">
    <source>
        <dbReference type="ARBA" id="ARBA00022516"/>
    </source>
</evidence>
<keyword evidence="7" id="KW-0460">Magnesium</keyword>
<keyword evidence="1 10" id="KW-0963">Cytoplasm</keyword>
<dbReference type="GO" id="GO:0004496">
    <property type="term" value="F:mevalonate kinase activity"/>
    <property type="evidence" value="ECO:0007669"/>
    <property type="project" value="UniProtKB-EC"/>
</dbReference>
<dbReference type="GO" id="GO:0005524">
    <property type="term" value="F:ATP binding"/>
    <property type="evidence" value="ECO:0007669"/>
    <property type="project" value="UniProtKB-KW"/>
</dbReference>
<dbReference type="InterPro" id="IPR014721">
    <property type="entry name" value="Ribsml_uS5_D2-typ_fold_subgr"/>
</dbReference>
<accession>A0A5P9NYH5</accession>
<dbReference type="InterPro" id="IPR020568">
    <property type="entry name" value="Ribosomal_Su5_D2-typ_SF"/>
</dbReference>
<reference evidence="13" key="1">
    <citation type="submission" date="2019-04" db="EMBL/GenBank/DDBJ databases">
        <title>De novo RNA-seq and annotation of juvenile hormone and ecdysteroid biosynthesis genes and microrna in a spider mite Eotetranychus kankitus.</title>
        <authorList>
            <person name="Li G."/>
        </authorList>
    </citation>
    <scope>NUCLEOTIDE SEQUENCE</scope>
</reference>
<organism evidence="13">
    <name type="scientific">Eotetranychus kankitus</name>
    <dbReference type="NCBI Taxonomy" id="2137873"/>
    <lineage>
        <taxon>Eukaryota</taxon>
        <taxon>Metazoa</taxon>
        <taxon>Ecdysozoa</taxon>
        <taxon>Arthropoda</taxon>
        <taxon>Chelicerata</taxon>
        <taxon>Arachnida</taxon>
        <taxon>Acari</taxon>
        <taxon>Acariformes</taxon>
        <taxon>Trombidiformes</taxon>
        <taxon>Prostigmata</taxon>
        <taxon>Eleutherengona</taxon>
        <taxon>Raphignathae</taxon>
        <taxon>Tetranychoidea</taxon>
        <taxon>Tetranychidae</taxon>
        <taxon>Eotetranychus</taxon>
    </lineage>
</organism>
<dbReference type="UniPathway" id="UPA00057">
    <property type="reaction ID" value="UER00098"/>
</dbReference>
<dbReference type="Gene3D" id="3.30.70.890">
    <property type="entry name" value="GHMP kinase, C-terminal domain"/>
    <property type="match status" value="1"/>
</dbReference>
<evidence type="ECO:0000256" key="6">
    <source>
        <dbReference type="ARBA" id="ARBA00022840"/>
    </source>
</evidence>
<comment type="similarity">
    <text evidence="10">Belongs to the GHMP kinase family. Mevalonate kinase subfamily.</text>
</comment>
<evidence type="ECO:0000256" key="7">
    <source>
        <dbReference type="ARBA" id="ARBA00022842"/>
    </source>
</evidence>
<evidence type="ECO:0000313" key="13">
    <source>
        <dbReference type="EMBL" id="QFU80953.1"/>
    </source>
</evidence>
<evidence type="ECO:0000259" key="12">
    <source>
        <dbReference type="Pfam" id="PF08544"/>
    </source>
</evidence>
<dbReference type="GO" id="GO:0019287">
    <property type="term" value="P:isopentenyl diphosphate biosynthetic process, mevalonate pathway"/>
    <property type="evidence" value="ECO:0007669"/>
    <property type="project" value="UniProtKB-UniPathway"/>
</dbReference>
<protein>
    <recommendedName>
        <fullName evidence="10">Mevalonate kinase</fullName>
        <shortName evidence="10">MK</shortName>
        <ecNumber evidence="10">2.7.1.36</ecNumber>
    </recommendedName>
</protein>
<comment type="subcellular location">
    <subcellularLocation>
        <location evidence="10">Cytoplasm</location>
    </subcellularLocation>
</comment>
<dbReference type="PANTHER" id="PTHR43290:SF2">
    <property type="entry name" value="MEVALONATE KINASE"/>
    <property type="match status" value="1"/>
</dbReference>
<dbReference type="SUPFAM" id="SSF55060">
    <property type="entry name" value="GHMP Kinase, C-terminal domain"/>
    <property type="match status" value="1"/>
</dbReference>
<keyword evidence="2 10" id="KW-0444">Lipid biosynthesis</keyword>
<dbReference type="InterPro" id="IPR006205">
    <property type="entry name" value="Mev_gal_kin"/>
</dbReference>
<dbReference type="Pfam" id="PF00288">
    <property type="entry name" value="GHMP_kinases_N"/>
    <property type="match status" value="1"/>
</dbReference>
<dbReference type="InterPro" id="IPR013750">
    <property type="entry name" value="GHMP_kinase_C_dom"/>
</dbReference>